<name>A0A9X6JHV9_BACUK</name>
<evidence type="ECO:0000313" key="2">
    <source>
        <dbReference type="Proteomes" id="UP000195087"/>
    </source>
</evidence>
<accession>A0A9X6JHV9</accession>
<gene>
    <name evidence="1" type="ORF">BK769_34240</name>
</gene>
<proteinExistence type="predicted"/>
<sequence>MNIQTHIKLNRQMMILTSIRKLKFATRRHLMAIHDLGGIRNANRVLKDLNIFVNTTVYKKEYVYYLNKKGRELFDDNEKVVPNSRLAHSLMRNEAWLYLFCPDDWQIEAPIRYKVNDQKKTIVPDVKFRDDDGILHAVEIDRTQTMNINAEKMNRYGEFTHYYKNKYNGKVPIIHFFTLTKYRQKTLEQFAMKQGVYGKVHVIPEF</sequence>
<dbReference type="RefSeq" id="WP_086392884.1">
    <property type="nucleotide sequence ID" value="NZ_NFEH01000133.1"/>
</dbReference>
<dbReference type="AlphaFoldDB" id="A0A9X6JHV9"/>
<evidence type="ECO:0000313" key="1">
    <source>
        <dbReference type="EMBL" id="OTZ65758.1"/>
    </source>
</evidence>
<dbReference type="Pfam" id="PF13814">
    <property type="entry name" value="Replic_Relax"/>
    <property type="match status" value="1"/>
</dbReference>
<dbReference type="InterPro" id="IPR025855">
    <property type="entry name" value="Replic_Relax"/>
</dbReference>
<evidence type="ECO:0008006" key="3">
    <source>
        <dbReference type="Google" id="ProtNLM"/>
    </source>
</evidence>
<dbReference type="Proteomes" id="UP000195087">
    <property type="component" value="Unassembled WGS sequence"/>
</dbReference>
<organism evidence="1 2">
    <name type="scientific">Bacillus thuringiensis serovar kumamotoensis</name>
    <dbReference type="NCBI Taxonomy" id="132267"/>
    <lineage>
        <taxon>Bacteria</taxon>
        <taxon>Bacillati</taxon>
        <taxon>Bacillota</taxon>
        <taxon>Bacilli</taxon>
        <taxon>Bacillales</taxon>
        <taxon>Bacillaceae</taxon>
        <taxon>Bacillus</taxon>
        <taxon>Bacillus cereus group</taxon>
    </lineage>
</organism>
<dbReference type="EMBL" id="NFEH01000133">
    <property type="protein sequence ID" value="OTZ65758.1"/>
    <property type="molecule type" value="Genomic_DNA"/>
</dbReference>
<comment type="caution">
    <text evidence="1">The sequence shown here is derived from an EMBL/GenBank/DDBJ whole genome shotgun (WGS) entry which is preliminary data.</text>
</comment>
<protein>
    <recommendedName>
        <fullName evidence="3">Replication-relaxation</fullName>
    </recommendedName>
</protein>
<reference evidence="1 2" key="1">
    <citation type="submission" date="2016-10" db="EMBL/GenBank/DDBJ databases">
        <title>Comparative genomics of Bacillus thuringiensis reveals a path to pathogens against multiple invertebrate hosts.</title>
        <authorList>
            <person name="Zheng J."/>
            <person name="Gao Q."/>
            <person name="Liu H."/>
            <person name="Peng D."/>
            <person name="Ruan L."/>
            <person name="Sun M."/>
        </authorList>
    </citation>
    <scope>NUCLEOTIDE SEQUENCE [LARGE SCALE GENOMIC DNA]</scope>
    <source>
        <strain evidence="1">BGSC 4W1</strain>
    </source>
</reference>